<dbReference type="InterPro" id="IPR006450">
    <property type="entry name" value="Phage_HK97_gp6-like"/>
</dbReference>
<dbReference type="Pfam" id="PF05135">
    <property type="entry name" value="Phage_connect_1"/>
    <property type="match status" value="1"/>
</dbReference>
<evidence type="ECO:0000313" key="2">
    <source>
        <dbReference type="Proteomes" id="UP000308901"/>
    </source>
</evidence>
<accession>A0A5R8Y6B7</accession>
<protein>
    <submittedName>
        <fullName evidence="1">Phage gp6-like head-tail connector protein</fullName>
    </submittedName>
</protein>
<dbReference type="CDD" id="cd08054">
    <property type="entry name" value="gp6"/>
    <property type="match status" value="1"/>
</dbReference>
<sequence>MLKKTVTPTINVLEEVKAYMRITDTNEDATIQMLINSSVAFAENYTNRQFGVATFEFYIDSLVSGTCLAKTPLVSVDKIEYMDDNGDYQILDTSIYYSYEEDGIGKVEIIDDIPTYKEHKYAFKITFQAGYSDIPELLMSWLAYKVLEQFDGVETQVSKFANNVLDQFKISEF</sequence>
<dbReference type="NCBIfam" id="TIGR01560">
    <property type="entry name" value="put_DNA_pack"/>
    <property type="match status" value="1"/>
</dbReference>
<dbReference type="RefSeq" id="WP_138151444.1">
    <property type="nucleotide sequence ID" value="NZ_VANU01000001.1"/>
</dbReference>
<name>A0A5R8Y6B7_9BACT</name>
<dbReference type="Gene3D" id="1.10.3230.30">
    <property type="entry name" value="Phage gp6-like head-tail connector protein"/>
    <property type="match status" value="1"/>
</dbReference>
<reference evidence="1 2" key="1">
    <citation type="submission" date="2019-05" db="EMBL/GenBank/DDBJ databases">
        <title>Arcobacter sp. nov., isolated from sea sediment.</title>
        <authorList>
            <person name="Kim W."/>
        </authorList>
    </citation>
    <scope>NUCLEOTIDE SEQUENCE [LARGE SCALE GENOMIC DNA]</scope>
    <source>
        <strain evidence="1 2">CAU 1517</strain>
    </source>
</reference>
<comment type="caution">
    <text evidence="1">The sequence shown here is derived from an EMBL/GenBank/DDBJ whole genome shotgun (WGS) entry which is preliminary data.</text>
</comment>
<gene>
    <name evidence="1" type="ORF">FDK22_03210</name>
</gene>
<dbReference type="Proteomes" id="UP000308901">
    <property type="component" value="Unassembled WGS sequence"/>
</dbReference>
<dbReference type="EMBL" id="VANU01000001">
    <property type="protein sequence ID" value="TLP41042.1"/>
    <property type="molecule type" value="Genomic_DNA"/>
</dbReference>
<evidence type="ECO:0000313" key="1">
    <source>
        <dbReference type="EMBL" id="TLP41042.1"/>
    </source>
</evidence>
<dbReference type="AlphaFoldDB" id="A0A5R8Y6B7"/>
<proteinExistence type="predicted"/>
<keyword evidence="2" id="KW-1185">Reference proteome</keyword>
<organism evidence="1 2">
    <name type="scientific">Arcobacter arenosus</name>
    <dbReference type="NCBI Taxonomy" id="2576037"/>
    <lineage>
        <taxon>Bacteria</taxon>
        <taxon>Pseudomonadati</taxon>
        <taxon>Campylobacterota</taxon>
        <taxon>Epsilonproteobacteria</taxon>
        <taxon>Campylobacterales</taxon>
        <taxon>Arcobacteraceae</taxon>
        <taxon>Arcobacter</taxon>
    </lineage>
</organism>
<dbReference type="OrthoDB" id="8452319at2"/>
<dbReference type="InterPro" id="IPR021146">
    <property type="entry name" value="Phage_gp6-like_head-tail"/>
</dbReference>